<evidence type="ECO:0000313" key="2">
    <source>
        <dbReference type="EMBL" id="KAF9448188.1"/>
    </source>
</evidence>
<evidence type="ECO:0000313" key="3">
    <source>
        <dbReference type="Proteomes" id="UP000807342"/>
    </source>
</evidence>
<comment type="caution">
    <text evidence="2">The sequence shown here is derived from an EMBL/GenBank/DDBJ whole genome shotgun (WGS) entry which is preliminary data.</text>
</comment>
<feature type="compositionally biased region" description="Gly residues" evidence="1">
    <location>
        <begin position="97"/>
        <end position="110"/>
    </location>
</feature>
<accession>A0A9P5XB80</accession>
<protein>
    <submittedName>
        <fullName evidence="2">Uncharacterized protein</fullName>
    </submittedName>
</protein>
<dbReference type="Proteomes" id="UP000807342">
    <property type="component" value="Unassembled WGS sequence"/>
</dbReference>
<dbReference type="OrthoDB" id="3231532at2759"/>
<keyword evidence="3" id="KW-1185">Reference proteome</keyword>
<sequence length="174" mass="18255">MSMSMNLGPSTVNGLHGSGHTAYVVQNSFHHQNPNQQQYPGQPGLALYRPPVAPGMVGVGGTPSGYCPSPPMIPSLHESITSYDIPAEPHRGVGPYRYGGGYHGPYGGSSPGLLGPTSPPTAPPPPGGGRKEHLDKELPLPLPNPLPDPPRESSYEPAPLTSDYWSKYAGLTTV</sequence>
<feature type="compositionally biased region" description="Basic and acidic residues" evidence="1">
    <location>
        <begin position="129"/>
        <end position="138"/>
    </location>
</feature>
<feature type="compositionally biased region" description="Pro residues" evidence="1">
    <location>
        <begin position="117"/>
        <end position="127"/>
    </location>
</feature>
<dbReference type="EMBL" id="MU151170">
    <property type="protein sequence ID" value="KAF9448188.1"/>
    <property type="molecule type" value="Genomic_DNA"/>
</dbReference>
<reference evidence="2" key="1">
    <citation type="submission" date="2020-11" db="EMBL/GenBank/DDBJ databases">
        <authorList>
            <consortium name="DOE Joint Genome Institute"/>
            <person name="Ahrendt S."/>
            <person name="Riley R."/>
            <person name="Andreopoulos W."/>
            <person name="Labutti K."/>
            <person name="Pangilinan J."/>
            <person name="Ruiz-Duenas F.J."/>
            <person name="Barrasa J.M."/>
            <person name="Sanchez-Garcia M."/>
            <person name="Camarero S."/>
            <person name="Miyauchi S."/>
            <person name="Serrano A."/>
            <person name="Linde D."/>
            <person name="Babiker R."/>
            <person name="Drula E."/>
            <person name="Ayuso-Fernandez I."/>
            <person name="Pacheco R."/>
            <person name="Padilla G."/>
            <person name="Ferreira P."/>
            <person name="Barriuso J."/>
            <person name="Kellner H."/>
            <person name="Castanera R."/>
            <person name="Alfaro M."/>
            <person name="Ramirez L."/>
            <person name="Pisabarro A.G."/>
            <person name="Kuo A."/>
            <person name="Tritt A."/>
            <person name="Lipzen A."/>
            <person name="He G."/>
            <person name="Yan M."/>
            <person name="Ng V."/>
            <person name="Cullen D."/>
            <person name="Martin F."/>
            <person name="Rosso M.-N."/>
            <person name="Henrissat B."/>
            <person name="Hibbett D."/>
            <person name="Martinez A.T."/>
            <person name="Grigoriev I.V."/>
        </authorList>
    </citation>
    <scope>NUCLEOTIDE SEQUENCE</scope>
    <source>
        <strain evidence="2">MF-IS2</strain>
    </source>
</reference>
<proteinExistence type="predicted"/>
<feature type="region of interest" description="Disordered" evidence="1">
    <location>
        <begin position="84"/>
        <end position="162"/>
    </location>
</feature>
<gene>
    <name evidence="2" type="ORF">P691DRAFT_792859</name>
</gene>
<evidence type="ECO:0000256" key="1">
    <source>
        <dbReference type="SAM" id="MobiDB-lite"/>
    </source>
</evidence>
<name>A0A9P5XB80_9AGAR</name>
<dbReference type="AlphaFoldDB" id="A0A9P5XB80"/>
<organism evidence="2 3">
    <name type="scientific">Macrolepiota fuliginosa MF-IS2</name>
    <dbReference type="NCBI Taxonomy" id="1400762"/>
    <lineage>
        <taxon>Eukaryota</taxon>
        <taxon>Fungi</taxon>
        <taxon>Dikarya</taxon>
        <taxon>Basidiomycota</taxon>
        <taxon>Agaricomycotina</taxon>
        <taxon>Agaricomycetes</taxon>
        <taxon>Agaricomycetidae</taxon>
        <taxon>Agaricales</taxon>
        <taxon>Agaricineae</taxon>
        <taxon>Agaricaceae</taxon>
        <taxon>Macrolepiota</taxon>
    </lineage>
</organism>